<accession>A0A2T3AVQ6</accession>
<dbReference type="RefSeq" id="XP_024718758.1">
    <property type="nucleotide sequence ID" value="XM_024865869.1"/>
</dbReference>
<organism evidence="1 2">
    <name type="scientific">Amorphotheca resinae ATCC 22711</name>
    <dbReference type="NCBI Taxonomy" id="857342"/>
    <lineage>
        <taxon>Eukaryota</taxon>
        <taxon>Fungi</taxon>
        <taxon>Dikarya</taxon>
        <taxon>Ascomycota</taxon>
        <taxon>Pezizomycotina</taxon>
        <taxon>Leotiomycetes</taxon>
        <taxon>Helotiales</taxon>
        <taxon>Amorphothecaceae</taxon>
        <taxon>Amorphotheca</taxon>
    </lineage>
</organism>
<evidence type="ECO:0000313" key="1">
    <source>
        <dbReference type="EMBL" id="PSS12767.1"/>
    </source>
</evidence>
<dbReference type="InterPro" id="IPR042183">
    <property type="entry name" value="MmgE/PrpD_sf_1"/>
</dbReference>
<dbReference type="GO" id="GO:0016829">
    <property type="term" value="F:lyase activity"/>
    <property type="evidence" value="ECO:0007669"/>
    <property type="project" value="InterPro"/>
</dbReference>
<keyword evidence="2" id="KW-1185">Reference proteome</keyword>
<dbReference type="Gene3D" id="1.10.4100.10">
    <property type="entry name" value="2-methylcitrate dehydratase PrpD"/>
    <property type="match status" value="1"/>
</dbReference>
<protein>
    <submittedName>
        <fullName evidence="1">Uncharacterized protein</fullName>
    </submittedName>
</protein>
<dbReference type="AlphaFoldDB" id="A0A2T3AVQ6"/>
<dbReference type="SUPFAM" id="SSF103378">
    <property type="entry name" value="2-methylcitrate dehydratase PrpD"/>
    <property type="match status" value="1"/>
</dbReference>
<name>A0A2T3AVQ6_AMORE</name>
<reference evidence="1 2" key="1">
    <citation type="journal article" date="2018" name="New Phytol.">
        <title>Comparative genomics and transcriptomics depict ericoid mycorrhizal fungi as versatile saprotrophs and plant mutualists.</title>
        <authorList>
            <person name="Martino E."/>
            <person name="Morin E."/>
            <person name="Grelet G.A."/>
            <person name="Kuo A."/>
            <person name="Kohler A."/>
            <person name="Daghino S."/>
            <person name="Barry K.W."/>
            <person name="Cichocki N."/>
            <person name="Clum A."/>
            <person name="Dockter R.B."/>
            <person name="Hainaut M."/>
            <person name="Kuo R.C."/>
            <person name="LaButti K."/>
            <person name="Lindahl B.D."/>
            <person name="Lindquist E.A."/>
            <person name="Lipzen A."/>
            <person name="Khouja H.R."/>
            <person name="Magnuson J."/>
            <person name="Murat C."/>
            <person name="Ohm R.A."/>
            <person name="Singer S.W."/>
            <person name="Spatafora J.W."/>
            <person name="Wang M."/>
            <person name="Veneault-Fourrey C."/>
            <person name="Henrissat B."/>
            <person name="Grigoriev I.V."/>
            <person name="Martin F.M."/>
            <person name="Perotto S."/>
        </authorList>
    </citation>
    <scope>NUCLEOTIDE SEQUENCE [LARGE SCALE GENOMIC DNA]</scope>
    <source>
        <strain evidence="1 2">ATCC 22711</strain>
    </source>
</reference>
<dbReference type="GeneID" id="36573950"/>
<evidence type="ECO:0000313" key="2">
    <source>
        <dbReference type="Proteomes" id="UP000241818"/>
    </source>
</evidence>
<sequence length="110" mass="12008">MALILPDERIETVTGLGWELGPQIVQQVTFANGVMARGIDMGDFESLMKGRPCNGVEPSDYAYLTALGIAAKTVTGREFIVAYLIGSEMSVRENSTDLGLQHRQALGFWD</sequence>
<dbReference type="InterPro" id="IPR036148">
    <property type="entry name" value="MmgE/PrpD_sf"/>
</dbReference>
<dbReference type="EMBL" id="KZ679014">
    <property type="protein sequence ID" value="PSS12767.1"/>
    <property type="molecule type" value="Genomic_DNA"/>
</dbReference>
<dbReference type="Proteomes" id="UP000241818">
    <property type="component" value="Unassembled WGS sequence"/>
</dbReference>
<gene>
    <name evidence="1" type="ORF">M430DRAFT_29357</name>
</gene>
<dbReference type="OrthoDB" id="10267976at2759"/>
<proteinExistence type="predicted"/>
<dbReference type="InParanoid" id="A0A2T3AVQ6"/>